<proteinExistence type="predicted"/>
<dbReference type="EMBL" id="BLBS01000020">
    <property type="protein sequence ID" value="GET87478.1"/>
    <property type="molecule type" value="Genomic_DNA"/>
</dbReference>
<dbReference type="AlphaFoldDB" id="A0A640KDU7"/>
<evidence type="ECO:0000313" key="2">
    <source>
        <dbReference type="EMBL" id="GET87478.1"/>
    </source>
</evidence>
<evidence type="ECO:0000313" key="3">
    <source>
        <dbReference type="Proteomes" id="UP000419144"/>
    </source>
</evidence>
<organism evidence="2 3">
    <name type="scientific">Leishmania tarentolae</name>
    <name type="common">Sauroleishmania tarentolae</name>
    <dbReference type="NCBI Taxonomy" id="5689"/>
    <lineage>
        <taxon>Eukaryota</taxon>
        <taxon>Discoba</taxon>
        <taxon>Euglenozoa</taxon>
        <taxon>Kinetoplastea</taxon>
        <taxon>Metakinetoplastina</taxon>
        <taxon>Trypanosomatida</taxon>
        <taxon>Trypanosomatidae</taxon>
        <taxon>Leishmaniinae</taxon>
        <taxon>Leishmania</taxon>
        <taxon>lizard Leishmania</taxon>
    </lineage>
</organism>
<dbReference type="OrthoDB" id="273083at2759"/>
<accession>A0A640KDU7</accession>
<protein>
    <submittedName>
        <fullName evidence="2">Uncharacterized protein</fullName>
    </submittedName>
</protein>
<reference evidence="2" key="1">
    <citation type="submission" date="2019-11" db="EMBL/GenBank/DDBJ databases">
        <title>Leishmania tarentolae CDS.</title>
        <authorList>
            <person name="Goto Y."/>
            <person name="Yamagishi J."/>
        </authorList>
    </citation>
    <scope>NUCLEOTIDE SEQUENCE [LARGE SCALE GENOMIC DNA]</scope>
    <source>
        <strain evidence="2">Parrot Tar II</strain>
    </source>
</reference>
<comment type="caution">
    <text evidence="2">The sequence shown here is derived from an EMBL/GenBank/DDBJ whole genome shotgun (WGS) entry which is preliminary data.</text>
</comment>
<dbReference type="VEuPathDB" id="TriTrypDB:LtaPh_1611400"/>
<feature type="compositionally biased region" description="Basic and acidic residues" evidence="1">
    <location>
        <begin position="1"/>
        <end position="11"/>
    </location>
</feature>
<sequence>MLCAGEGREPPSCHLKSSRTTQVSPQSSVHRGGKGSCSICLRHFCLCRISAHETGAPAAAATSSGTVAVQQRTTSAPSHEQLMCEMALRERELRQQLVRHEQEELMQVVGSVNKMWFPGVATLRDAGPVRAVREEAMWRRNIERDYNYLLSSVVQVLEVLHRRSVSFAQEPQCRKQIENAEGQDWIAARRRQVMRETQESAAAEKEDRAARLAYFEYLQQQQYQIFLLEERERDGRMGVERLQRLHAGTIVEEMAKDYRQARLCQLKYEAMRFELQPEVTRDLIADEALHRSRLCHDQALCFKKIRADEVRNYLGSARQELLNQRMEED</sequence>
<feature type="region of interest" description="Disordered" evidence="1">
    <location>
        <begin position="1"/>
        <end position="33"/>
    </location>
</feature>
<keyword evidence="3" id="KW-1185">Reference proteome</keyword>
<feature type="compositionally biased region" description="Polar residues" evidence="1">
    <location>
        <begin position="18"/>
        <end position="29"/>
    </location>
</feature>
<gene>
    <name evidence="2" type="ORF">LtaPh_1611400</name>
</gene>
<dbReference type="Proteomes" id="UP000419144">
    <property type="component" value="Unassembled WGS sequence"/>
</dbReference>
<evidence type="ECO:0000256" key="1">
    <source>
        <dbReference type="SAM" id="MobiDB-lite"/>
    </source>
</evidence>
<name>A0A640KDU7_LEITA</name>